<dbReference type="EC" id="3.6.3.-" evidence="7"/>
<dbReference type="SMART" id="SM00382">
    <property type="entry name" value="AAA"/>
    <property type="match status" value="1"/>
</dbReference>
<keyword evidence="8" id="KW-1185">Reference proteome</keyword>
<keyword evidence="4 7" id="KW-0067">ATP-binding</keyword>
<keyword evidence="2" id="KW-0997">Cell inner membrane</keyword>
<dbReference type="InterPro" id="IPR003593">
    <property type="entry name" value="AAA+_ATPase"/>
</dbReference>
<feature type="domain" description="ABC transporter" evidence="6">
    <location>
        <begin position="32"/>
        <end position="262"/>
    </location>
</feature>
<dbReference type="GO" id="GO:0022857">
    <property type="term" value="F:transmembrane transporter activity"/>
    <property type="evidence" value="ECO:0007669"/>
    <property type="project" value="UniProtKB-ARBA"/>
</dbReference>
<keyword evidence="7" id="KW-0378">Hydrolase</keyword>
<evidence type="ECO:0000256" key="2">
    <source>
        <dbReference type="ARBA" id="ARBA00022519"/>
    </source>
</evidence>
<organism evidence="7 8">
    <name type="scientific">Sphingomonas dokdonensis</name>
    <dbReference type="NCBI Taxonomy" id="344880"/>
    <lineage>
        <taxon>Bacteria</taxon>
        <taxon>Pseudomonadati</taxon>
        <taxon>Pseudomonadota</taxon>
        <taxon>Alphaproteobacteria</taxon>
        <taxon>Sphingomonadales</taxon>
        <taxon>Sphingomonadaceae</taxon>
        <taxon>Sphingomonas</taxon>
    </lineage>
</organism>
<dbReference type="InterPro" id="IPR027417">
    <property type="entry name" value="P-loop_NTPase"/>
</dbReference>
<sequence>MVASGASGQGAAVAPEDHAPAAAAGNGREAIISLRDVTKVYGSGPTAFQALKGVDLDIAAGDFVAVMGPSGSGKSTTMNILGCLDVPSGGTFLFRGHHVETLDRDQRALLRRRYLGFVFQGFNLLSRTSALENVELPLLYRGDDRKARREAGMAALDKVGLADWWDHTPAELSGGQQQRVAIARAIVTRPDVLLADEPTGNLDSERSVEIMELLTGLNQESGITVLMVTHEPEMAAFARTVVHFKDGLVERIDTNHHMGEEVS</sequence>
<evidence type="ECO:0000313" key="7">
    <source>
        <dbReference type="EMBL" id="OWK30335.1"/>
    </source>
</evidence>
<dbReference type="GO" id="GO:0016887">
    <property type="term" value="F:ATP hydrolysis activity"/>
    <property type="evidence" value="ECO:0007669"/>
    <property type="project" value="InterPro"/>
</dbReference>
<dbReference type="GO" id="GO:0005524">
    <property type="term" value="F:ATP binding"/>
    <property type="evidence" value="ECO:0007669"/>
    <property type="project" value="UniProtKB-KW"/>
</dbReference>
<keyword evidence="3" id="KW-0547">Nucleotide-binding</keyword>
<dbReference type="Pfam" id="PF00005">
    <property type="entry name" value="ABC_tran"/>
    <property type="match status" value="1"/>
</dbReference>
<comment type="similarity">
    <text evidence="5">Belongs to the ABC transporter superfamily. Macrolide exporter (TC 3.A.1.122) family.</text>
</comment>
<dbReference type="FunFam" id="3.40.50.300:FF:000032">
    <property type="entry name" value="Export ABC transporter ATP-binding protein"/>
    <property type="match status" value="1"/>
</dbReference>
<keyword evidence="2" id="KW-0472">Membrane</keyword>
<comment type="caution">
    <text evidence="7">The sequence shown here is derived from an EMBL/GenBank/DDBJ whole genome shotgun (WGS) entry which is preliminary data.</text>
</comment>
<evidence type="ECO:0000256" key="5">
    <source>
        <dbReference type="ARBA" id="ARBA00038388"/>
    </source>
</evidence>
<evidence type="ECO:0000259" key="6">
    <source>
        <dbReference type="PROSITE" id="PS50893"/>
    </source>
</evidence>
<dbReference type="AlphaFoldDB" id="A0A245ZKR9"/>
<gene>
    <name evidence="7" type="primary">macB_4</name>
    <name evidence="7" type="ORF">SPDO_20200</name>
</gene>
<dbReference type="SUPFAM" id="SSF52540">
    <property type="entry name" value="P-loop containing nucleoside triphosphate hydrolases"/>
    <property type="match status" value="1"/>
</dbReference>
<dbReference type="PANTHER" id="PTHR42798:SF2">
    <property type="entry name" value="ABC TRANSPORTER ATP-BINDING PROTEIN MG467-RELATED"/>
    <property type="match status" value="1"/>
</dbReference>
<dbReference type="InterPro" id="IPR003439">
    <property type="entry name" value="ABC_transporter-like_ATP-bd"/>
</dbReference>
<dbReference type="GO" id="GO:0098796">
    <property type="term" value="C:membrane protein complex"/>
    <property type="evidence" value="ECO:0007669"/>
    <property type="project" value="UniProtKB-ARBA"/>
</dbReference>
<dbReference type="InterPro" id="IPR017871">
    <property type="entry name" value="ABC_transporter-like_CS"/>
</dbReference>
<name>A0A245ZKR9_9SPHN</name>
<keyword evidence="1" id="KW-0813">Transport</keyword>
<dbReference type="Gene3D" id="3.40.50.300">
    <property type="entry name" value="P-loop containing nucleotide triphosphate hydrolases"/>
    <property type="match status" value="1"/>
</dbReference>
<accession>A0A245ZKR9</accession>
<dbReference type="InterPro" id="IPR017911">
    <property type="entry name" value="MacB-like_ATP-bd"/>
</dbReference>
<reference evidence="7 8" key="1">
    <citation type="submission" date="2017-03" db="EMBL/GenBank/DDBJ databases">
        <title>Genome sequence of Sphingomonas dokdonensis DSM 21029.</title>
        <authorList>
            <person name="Poehlein A."/>
            <person name="Wuebbeler J.H."/>
            <person name="Steinbuechel A."/>
            <person name="Daniel R."/>
        </authorList>
    </citation>
    <scope>NUCLEOTIDE SEQUENCE [LARGE SCALE GENOMIC DNA]</scope>
    <source>
        <strain evidence="7 8">DSM 21029</strain>
    </source>
</reference>
<dbReference type="EMBL" id="NBBI01000003">
    <property type="protein sequence ID" value="OWK30335.1"/>
    <property type="molecule type" value="Genomic_DNA"/>
</dbReference>
<keyword evidence="2" id="KW-1003">Cell membrane</keyword>
<proteinExistence type="inferred from homology"/>
<evidence type="ECO:0000256" key="4">
    <source>
        <dbReference type="ARBA" id="ARBA00022840"/>
    </source>
</evidence>
<dbReference type="PANTHER" id="PTHR42798">
    <property type="entry name" value="LIPOPROTEIN-RELEASING SYSTEM ATP-BINDING PROTEIN LOLD"/>
    <property type="match status" value="1"/>
</dbReference>
<dbReference type="PROSITE" id="PS00211">
    <property type="entry name" value="ABC_TRANSPORTER_1"/>
    <property type="match status" value="1"/>
</dbReference>
<dbReference type="Proteomes" id="UP000197290">
    <property type="component" value="Unassembled WGS sequence"/>
</dbReference>
<evidence type="ECO:0000313" key="8">
    <source>
        <dbReference type="Proteomes" id="UP000197290"/>
    </source>
</evidence>
<evidence type="ECO:0000256" key="3">
    <source>
        <dbReference type="ARBA" id="ARBA00022741"/>
    </source>
</evidence>
<dbReference type="CDD" id="cd03255">
    <property type="entry name" value="ABC_MJ0796_LolCDE_FtsE"/>
    <property type="match status" value="1"/>
</dbReference>
<dbReference type="PROSITE" id="PS50893">
    <property type="entry name" value="ABC_TRANSPORTER_2"/>
    <property type="match status" value="1"/>
</dbReference>
<protein>
    <submittedName>
        <fullName evidence="7">Macrolide export ATP-binding/permease protein MacB</fullName>
        <ecNumber evidence="7">3.6.3.-</ecNumber>
    </submittedName>
</protein>
<evidence type="ECO:0000256" key="1">
    <source>
        <dbReference type="ARBA" id="ARBA00022448"/>
    </source>
</evidence>